<evidence type="ECO:0000256" key="6">
    <source>
        <dbReference type="SAM" id="Phobius"/>
    </source>
</evidence>
<evidence type="ECO:0000256" key="1">
    <source>
        <dbReference type="ARBA" id="ARBA00004651"/>
    </source>
</evidence>
<sequence length="131" mass="14775">MENNDKNNYNHSYTMILNISWIITLVICSVLLIINLIINRSFAYPLSYFLGAMTSMMSFTLLKNNLGGDHLGATKGINFKNFGNYLIRMAIYGGVLYISIQKTTFNPIIVATGFLTVKIAIYTYAILNKNE</sequence>
<feature type="transmembrane region" description="Helical" evidence="6">
    <location>
        <begin position="44"/>
        <end position="62"/>
    </location>
</feature>
<dbReference type="RefSeq" id="WP_008826650.1">
    <property type="nucleotide sequence ID" value="NZ_AFNU02000011.1"/>
</dbReference>
<keyword evidence="2" id="KW-1003">Cell membrane</keyword>
<evidence type="ECO:0000256" key="3">
    <source>
        <dbReference type="ARBA" id="ARBA00022692"/>
    </source>
</evidence>
<feature type="transmembrane region" description="Helical" evidence="6">
    <location>
        <begin position="82"/>
        <end position="100"/>
    </location>
</feature>
<reference evidence="7 8" key="2">
    <citation type="journal article" date="2013" name="PLoS ONE">
        <title>INDIGO - INtegrated Data Warehouse of MIcrobial GenOmes with Examples from the Red Sea Extremophiles.</title>
        <authorList>
            <person name="Alam I."/>
            <person name="Antunes A."/>
            <person name="Kamau A.A."/>
            <person name="Ba Alawi W."/>
            <person name="Kalkatawi M."/>
            <person name="Stingl U."/>
            <person name="Bajic V.B."/>
        </authorList>
    </citation>
    <scope>NUCLEOTIDE SEQUENCE [LARGE SCALE GENOMIC DNA]</scope>
    <source>
        <strain evidence="7 8">SSD-17B</strain>
    </source>
</reference>
<dbReference type="Proteomes" id="UP000005707">
    <property type="component" value="Unassembled WGS sequence"/>
</dbReference>
<evidence type="ECO:0000256" key="5">
    <source>
        <dbReference type="ARBA" id="ARBA00023136"/>
    </source>
</evidence>
<evidence type="ECO:0000256" key="2">
    <source>
        <dbReference type="ARBA" id="ARBA00022475"/>
    </source>
</evidence>
<evidence type="ECO:0000313" key="7">
    <source>
        <dbReference type="EMBL" id="ERJ11465.1"/>
    </source>
</evidence>
<reference evidence="7 8" key="1">
    <citation type="journal article" date="2011" name="J. Bacteriol.">
        <title>Genome sequence of Haloplasma contractile, an unusual contractile bacterium from a deep-sea anoxic brine lake.</title>
        <authorList>
            <person name="Antunes A."/>
            <person name="Alam I."/>
            <person name="El Dorry H."/>
            <person name="Siam R."/>
            <person name="Robertson A."/>
            <person name="Bajic V.B."/>
            <person name="Stingl U."/>
        </authorList>
    </citation>
    <scope>NUCLEOTIDE SEQUENCE [LARGE SCALE GENOMIC DNA]</scope>
    <source>
        <strain evidence="7 8">SSD-17B</strain>
    </source>
</reference>
<dbReference type="InParanoid" id="U2FEV0"/>
<dbReference type="STRING" id="1033810.HLPCO_002587"/>
<dbReference type="Pfam" id="PF03899">
    <property type="entry name" value="ATP-synt_I"/>
    <property type="match status" value="1"/>
</dbReference>
<keyword evidence="3 6" id="KW-0812">Transmembrane</keyword>
<feature type="transmembrane region" description="Helical" evidence="6">
    <location>
        <begin position="106"/>
        <end position="127"/>
    </location>
</feature>
<keyword evidence="4 6" id="KW-1133">Transmembrane helix</keyword>
<protein>
    <submittedName>
        <fullName evidence="7">ATP synthase I chain protein</fullName>
    </submittedName>
</protein>
<comment type="caution">
    <text evidence="7">The sequence shown here is derived from an EMBL/GenBank/DDBJ whole genome shotgun (WGS) entry which is preliminary data.</text>
</comment>
<dbReference type="InterPro" id="IPR005598">
    <property type="entry name" value="ATP_synth_I"/>
</dbReference>
<gene>
    <name evidence="7" type="ORF">HLPCO_002587</name>
</gene>
<feature type="transmembrane region" description="Helical" evidence="6">
    <location>
        <begin position="12"/>
        <end position="38"/>
    </location>
</feature>
<proteinExistence type="predicted"/>
<name>U2FEV0_9MOLU</name>
<evidence type="ECO:0000313" key="8">
    <source>
        <dbReference type="Proteomes" id="UP000005707"/>
    </source>
</evidence>
<comment type="subcellular location">
    <subcellularLocation>
        <location evidence="1">Cell membrane</location>
        <topology evidence="1">Multi-pass membrane protein</topology>
    </subcellularLocation>
</comment>
<evidence type="ECO:0000256" key="4">
    <source>
        <dbReference type="ARBA" id="ARBA00022989"/>
    </source>
</evidence>
<keyword evidence="5 6" id="KW-0472">Membrane</keyword>
<dbReference type="EMBL" id="AFNU02000011">
    <property type="protein sequence ID" value="ERJ11465.1"/>
    <property type="molecule type" value="Genomic_DNA"/>
</dbReference>
<dbReference type="AlphaFoldDB" id="U2FEV0"/>
<dbReference type="OrthoDB" id="1711023at2"/>
<accession>U2FEV0</accession>
<organism evidence="7 8">
    <name type="scientific">Haloplasma contractile SSD-17B</name>
    <dbReference type="NCBI Taxonomy" id="1033810"/>
    <lineage>
        <taxon>Bacteria</taxon>
        <taxon>Bacillati</taxon>
        <taxon>Mycoplasmatota</taxon>
        <taxon>Mollicutes</taxon>
        <taxon>Haloplasmatales</taxon>
        <taxon>Haloplasmataceae</taxon>
        <taxon>Haloplasma</taxon>
    </lineage>
</organism>
<keyword evidence="8" id="KW-1185">Reference proteome</keyword>